<evidence type="ECO:0000256" key="3">
    <source>
        <dbReference type="ARBA" id="ARBA00022448"/>
    </source>
</evidence>
<comment type="similarity">
    <text evidence="2">Belongs to the outer membrane factor (OMF) (TC 1.B.17) family.</text>
</comment>
<evidence type="ECO:0000256" key="4">
    <source>
        <dbReference type="ARBA" id="ARBA00022452"/>
    </source>
</evidence>
<keyword evidence="8" id="KW-0732">Signal</keyword>
<dbReference type="InterPro" id="IPR003423">
    <property type="entry name" value="OMP_efflux"/>
</dbReference>
<keyword evidence="4" id="KW-1134">Transmembrane beta strand</keyword>
<keyword evidence="5" id="KW-0812">Transmembrane</keyword>
<dbReference type="GO" id="GO:0015562">
    <property type="term" value="F:efflux transmembrane transporter activity"/>
    <property type="evidence" value="ECO:0007669"/>
    <property type="project" value="InterPro"/>
</dbReference>
<dbReference type="PANTHER" id="PTHR30026:SF20">
    <property type="entry name" value="OUTER MEMBRANE PROTEIN TOLC"/>
    <property type="match status" value="1"/>
</dbReference>
<dbReference type="NCBIfam" id="TIGR01844">
    <property type="entry name" value="type_I_sec_TolC"/>
    <property type="match status" value="1"/>
</dbReference>
<dbReference type="EMBL" id="CP035952">
    <property type="protein sequence ID" value="QBF29021.1"/>
    <property type="molecule type" value="Genomic_DNA"/>
</dbReference>
<dbReference type="SUPFAM" id="SSF56954">
    <property type="entry name" value="Outer membrane efflux proteins (OEP)"/>
    <property type="match status" value="1"/>
</dbReference>
<dbReference type="InterPro" id="IPR010130">
    <property type="entry name" value="T1SS_OMP_TolC"/>
</dbReference>
<evidence type="ECO:0000256" key="8">
    <source>
        <dbReference type="SAM" id="SignalP"/>
    </source>
</evidence>
<evidence type="ECO:0000256" key="2">
    <source>
        <dbReference type="ARBA" id="ARBA00007613"/>
    </source>
</evidence>
<evidence type="ECO:0000256" key="1">
    <source>
        <dbReference type="ARBA" id="ARBA00004442"/>
    </source>
</evidence>
<dbReference type="GO" id="GO:0009279">
    <property type="term" value="C:cell outer membrane"/>
    <property type="evidence" value="ECO:0007669"/>
    <property type="project" value="UniProtKB-SubCell"/>
</dbReference>
<feature type="signal peptide" evidence="8">
    <location>
        <begin position="1"/>
        <end position="18"/>
    </location>
</feature>
<dbReference type="GO" id="GO:0015288">
    <property type="term" value="F:porin activity"/>
    <property type="evidence" value="ECO:0007669"/>
    <property type="project" value="TreeGrafter"/>
</dbReference>
<organism evidence="9 10">
    <name type="scientific">Pseudomonas tructae</name>
    <dbReference type="NCBI Taxonomy" id="2518644"/>
    <lineage>
        <taxon>Bacteria</taxon>
        <taxon>Pseudomonadati</taxon>
        <taxon>Pseudomonadota</taxon>
        <taxon>Gammaproteobacteria</taxon>
        <taxon>Pseudomonadales</taxon>
        <taxon>Pseudomonadaceae</taxon>
        <taxon>Pseudomonas</taxon>
    </lineage>
</organism>
<accession>A0A411MQI2</accession>
<dbReference type="InterPro" id="IPR051906">
    <property type="entry name" value="TolC-like"/>
</dbReference>
<dbReference type="OrthoDB" id="9813458at2"/>
<comment type="subcellular location">
    <subcellularLocation>
        <location evidence="1">Cell outer membrane</location>
    </subcellularLocation>
</comment>
<dbReference type="KEGG" id="ptk:EXN22_05040"/>
<evidence type="ECO:0000256" key="7">
    <source>
        <dbReference type="ARBA" id="ARBA00023237"/>
    </source>
</evidence>
<sequence>MLCAVVVAQALAASTVLAGTSGERAQLLAVYRQAQLHDAELRAARADYAARQEAVPQARANLLPALSSSATFESSHLSRDEPELARTRSQTTLQANLKQPLVNLAFWYDLAAAHASVAQAALELSDKEQALVLKTAEAYFETLRATDEQAASQAEEIALKQQLDQAQARLKSGLSSITDVLDAQSAHDNAQANSKLAERKVEDAFELLTRLTNARYLSIEGIQHQMPVAAPVPADAQSWVDAAARQNLALLASNFAVQAAQERISQQRAGHAPTLDAVASYRRGDNDSFGYSNPSDFGRDGYRSPVAQGSIGLEVTLPLYSGGRVSSRVRESYDRLVESEEVREGRRREVVFNTRNFYRAVNSDIEQISARRQTILSSQGSLRASKAGADLGTRNTVDVLNAQRQLYRSVRDYNNARYDYILNTLRLQQVAGTLSERDLILLSGYLKTDYQPSRDFLPPELRAREHSG</sequence>
<keyword evidence="3" id="KW-0813">Transport</keyword>
<dbReference type="AlphaFoldDB" id="A0A411MQI2"/>
<reference evidence="9 10" key="1">
    <citation type="submission" date="2019-02" db="EMBL/GenBank/DDBJ databases">
        <title>Complete genome sequence of Pseudomonas sp. SNU WT1 isolated from rainbow trout.</title>
        <authorList>
            <person name="Oh W.T."/>
            <person name="Park S.C."/>
        </authorList>
    </citation>
    <scope>NUCLEOTIDE SEQUENCE [LARGE SCALE GENOMIC DNA]</scope>
    <source>
        <strain evidence="9 10">SNU WT1</strain>
    </source>
</reference>
<dbReference type="Proteomes" id="UP000291130">
    <property type="component" value="Chromosome"/>
</dbReference>
<gene>
    <name evidence="9" type="ORF">EXN22_05040</name>
</gene>
<dbReference type="PANTHER" id="PTHR30026">
    <property type="entry name" value="OUTER MEMBRANE PROTEIN TOLC"/>
    <property type="match status" value="1"/>
</dbReference>
<feature type="chain" id="PRO_5019433642" evidence="8">
    <location>
        <begin position="19"/>
        <end position="468"/>
    </location>
</feature>
<dbReference type="GO" id="GO:1990281">
    <property type="term" value="C:efflux pump complex"/>
    <property type="evidence" value="ECO:0007669"/>
    <property type="project" value="TreeGrafter"/>
</dbReference>
<keyword evidence="6" id="KW-0472">Membrane</keyword>
<keyword evidence="7" id="KW-0998">Cell outer membrane</keyword>
<name>A0A411MQI2_9PSED</name>
<evidence type="ECO:0000313" key="9">
    <source>
        <dbReference type="EMBL" id="QBF29021.1"/>
    </source>
</evidence>
<dbReference type="Pfam" id="PF02321">
    <property type="entry name" value="OEP"/>
    <property type="match status" value="2"/>
</dbReference>
<proteinExistence type="inferred from homology"/>
<evidence type="ECO:0000313" key="10">
    <source>
        <dbReference type="Proteomes" id="UP000291130"/>
    </source>
</evidence>
<dbReference type="Gene3D" id="1.20.1600.10">
    <property type="entry name" value="Outer membrane efflux proteins (OEP)"/>
    <property type="match status" value="1"/>
</dbReference>
<keyword evidence="10" id="KW-1185">Reference proteome</keyword>
<evidence type="ECO:0000256" key="6">
    <source>
        <dbReference type="ARBA" id="ARBA00023136"/>
    </source>
</evidence>
<protein>
    <submittedName>
        <fullName evidence="9">Channel protein TolC</fullName>
    </submittedName>
</protein>
<evidence type="ECO:0000256" key="5">
    <source>
        <dbReference type="ARBA" id="ARBA00022692"/>
    </source>
</evidence>